<dbReference type="InterPro" id="IPR013538">
    <property type="entry name" value="ASHA1/2-like_C"/>
</dbReference>
<sequence length="162" mass="18804">MENQDFSTSFLVAKSAGEAYKAIVDPRAWWSEEIEGTTDEINAEWSYHYKDLHRCKMKVVELIPDKRVAWLVTENYFNFVQDQNEWIGTRVILDISEEGDQTRVRFTHEGLIPKYECYEICSNAWSGYVNNSLRQLIETGTGMPNRGQEITSHEQIGTESNQ</sequence>
<feature type="region of interest" description="Disordered" evidence="2">
    <location>
        <begin position="140"/>
        <end position="162"/>
    </location>
</feature>
<evidence type="ECO:0000313" key="4">
    <source>
        <dbReference type="EMBL" id="MCF0065273.1"/>
    </source>
</evidence>
<dbReference type="Proteomes" id="UP001139000">
    <property type="component" value="Unassembled WGS sequence"/>
</dbReference>
<dbReference type="RefSeq" id="WP_234658259.1">
    <property type="nucleotide sequence ID" value="NZ_CP094997.1"/>
</dbReference>
<evidence type="ECO:0000256" key="2">
    <source>
        <dbReference type="SAM" id="MobiDB-lite"/>
    </source>
</evidence>
<organism evidence="4 5">
    <name type="scientific">Dyadobacter chenwenxiniae</name>
    <dbReference type="NCBI Taxonomy" id="2906456"/>
    <lineage>
        <taxon>Bacteria</taxon>
        <taxon>Pseudomonadati</taxon>
        <taxon>Bacteroidota</taxon>
        <taxon>Cytophagia</taxon>
        <taxon>Cytophagales</taxon>
        <taxon>Spirosomataceae</taxon>
        <taxon>Dyadobacter</taxon>
    </lineage>
</organism>
<proteinExistence type="inferred from homology"/>
<accession>A0A9X1PQP2</accession>
<comment type="similarity">
    <text evidence="1">Belongs to the AHA1 family.</text>
</comment>
<feature type="compositionally biased region" description="Polar residues" evidence="2">
    <location>
        <begin position="148"/>
        <end position="162"/>
    </location>
</feature>
<name>A0A9X1PQP2_9BACT</name>
<dbReference type="EMBL" id="JAJTTC010000010">
    <property type="protein sequence ID" value="MCF0065273.1"/>
    <property type="molecule type" value="Genomic_DNA"/>
</dbReference>
<dbReference type="SUPFAM" id="SSF55961">
    <property type="entry name" value="Bet v1-like"/>
    <property type="match status" value="1"/>
</dbReference>
<evidence type="ECO:0000313" key="5">
    <source>
        <dbReference type="Proteomes" id="UP001139000"/>
    </source>
</evidence>
<dbReference type="Pfam" id="PF08327">
    <property type="entry name" value="AHSA1"/>
    <property type="match status" value="1"/>
</dbReference>
<reference evidence="4" key="1">
    <citation type="submission" date="2021-12" db="EMBL/GenBank/DDBJ databases">
        <title>Novel species in genus Dyadobacter.</title>
        <authorList>
            <person name="Ma C."/>
        </authorList>
    </citation>
    <scope>NUCLEOTIDE SEQUENCE</scope>
    <source>
        <strain evidence="4">LJ419</strain>
    </source>
</reference>
<dbReference type="AlphaFoldDB" id="A0A9X1PQP2"/>
<dbReference type="Gene3D" id="3.30.530.20">
    <property type="match status" value="1"/>
</dbReference>
<protein>
    <submittedName>
        <fullName evidence="4">SRPBCC domain-containing protein</fullName>
    </submittedName>
</protein>
<comment type="caution">
    <text evidence="4">The sequence shown here is derived from an EMBL/GenBank/DDBJ whole genome shotgun (WGS) entry which is preliminary data.</text>
</comment>
<dbReference type="InterPro" id="IPR023393">
    <property type="entry name" value="START-like_dom_sf"/>
</dbReference>
<evidence type="ECO:0000259" key="3">
    <source>
        <dbReference type="Pfam" id="PF08327"/>
    </source>
</evidence>
<dbReference type="CDD" id="cd07814">
    <property type="entry name" value="SRPBCC_CalC_Aha1-like"/>
    <property type="match status" value="1"/>
</dbReference>
<feature type="domain" description="Activator of Hsp90 ATPase homologue 1/2-like C-terminal" evidence="3">
    <location>
        <begin position="18"/>
        <end position="138"/>
    </location>
</feature>
<keyword evidence="5" id="KW-1185">Reference proteome</keyword>
<evidence type="ECO:0000256" key="1">
    <source>
        <dbReference type="ARBA" id="ARBA00006817"/>
    </source>
</evidence>
<gene>
    <name evidence="4" type="ORF">LXM26_27415</name>
</gene>